<dbReference type="GO" id="GO:0006457">
    <property type="term" value="P:protein folding"/>
    <property type="evidence" value="ECO:0007669"/>
    <property type="project" value="InterPro"/>
</dbReference>
<dbReference type="GO" id="GO:0016018">
    <property type="term" value="F:cyclosporin A binding"/>
    <property type="evidence" value="ECO:0007669"/>
    <property type="project" value="TreeGrafter"/>
</dbReference>
<dbReference type="PRINTS" id="PR00153">
    <property type="entry name" value="CSAPPISMRASE"/>
</dbReference>
<reference evidence="6 7" key="1">
    <citation type="journal article" date="2023" name="G3 (Bethesda)">
        <title>A high-quality reference genome for the fission yeast Schizosaccharomyces osmophilus.</title>
        <authorList>
            <person name="Jia G.S."/>
            <person name="Zhang W.C."/>
            <person name="Liang Y."/>
            <person name="Liu X.H."/>
            <person name="Rhind N."/>
            <person name="Pidoux A."/>
            <person name="Brysch-Herzberg M."/>
            <person name="Du L.L."/>
        </authorList>
    </citation>
    <scope>NUCLEOTIDE SEQUENCE [LARGE SCALE GENOMIC DNA]</scope>
    <source>
        <strain evidence="6 7">CBS 15793</strain>
    </source>
</reference>
<dbReference type="Pfam" id="PF00160">
    <property type="entry name" value="Pro_isomerase"/>
    <property type="match status" value="1"/>
</dbReference>
<dbReference type="PANTHER" id="PTHR11071">
    <property type="entry name" value="PEPTIDYL-PROLYL CIS-TRANS ISOMERASE"/>
    <property type="match status" value="1"/>
</dbReference>
<protein>
    <recommendedName>
        <fullName evidence="2">peptidylprolyl isomerase</fullName>
        <ecNumber evidence="2">5.2.1.8</ecNumber>
    </recommendedName>
</protein>
<dbReference type="PROSITE" id="PS00170">
    <property type="entry name" value="CSA_PPIASE_1"/>
    <property type="match status" value="1"/>
</dbReference>
<evidence type="ECO:0000259" key="5">
    <source>
        <dbReference type="PROSITE" id="PS50072"/>
    </source>
</evidence>
<dbReference type="Gene3D" id="2.40.100.10">
    <property type="entry name" value="Cyclophilin-like"/>
    <property type="match status" value="1"/>
</dbReference>
<proteinExistence type="predicted"/>
<dbReference type="GeneID" id="80876993"/>
<evidence type="ECO:0000256" key="1">
    <source>
        <dbReference type="ARBA" id="ARBA00000971"/>
    </source>
</evidence>
<dbReference type="InterPro" id="IPR002130">
    <property type="entry name" value="Cyclophilin-type_PPIase_dom"/>
</dbReference>
<accession>A0AAF0AXS3</accession>
<dbReference type="GO" id="GO:0005737">
    <property type="term" value="C:cytoplasm"/>
    <property type="evidence" value="ECO:0007669"/>
    <property type="project" value="TreeGrafter"/>
</dbReference>
<dbReference type="InterPro" id="IPR020892">
    <property type="entry name" value="Cyclophilin-type_PPIase_CS"/>
</dbReference>
<dbReference type="SUPFAM" id="SSF50891">
    <property type="entry name" value="Cyclophilin-like"/>
    <property type="match status" value="1"/>
</dbReference>
<dbReference type="Gene3D" id="1.25.40.10">
    <property type="entry name" value="Tetratricopeptide repeat domain"/>
    <property type="match status" value="1"/>
</dbReference>
<dbReference type="PROSITE" id="PS50072">
    <property type="entry name" value="CSA_PPIASE_2"/>
    <property type="match status" value="1"/>
</dbReference>
<dbReference type="FunFam" id="2.40.100.10:FF:000023">
    <property type="entry name" value="Peptidyl-prolyl cis-trans isomerase"/>
    <property type="match status" value="1"/>
</dbReference>
<keyword evidence="4 6" id="KW-0413">Isomerase</keyword>
<gene>
    <name evidence="6" type="primary">wis2</name>
    <name evidence="6" type="ORF">SOMG_03514</name>
</gene>
<comment type="catalytic activity">
    <reaction evidence="1">
        <text>[protein]-peptidylproline (omega=180) = [protein]-peptidylproline (omega=0)</text>
        <dbReference type="Rhea" id="RHEA:16237"/>
        <dbReference type="Rhea" id="RHEA-COMP:10747"/>
        <dbReference type="Rhea" id="RHEA-COMP:10748"/>
        <dbReference type="ChEBI" id="CHEBI:83833"/>
        <dbReference type="ChEBI" id="CHEBI:83834"/>
        <dbReference type="EC" id="5.2.1.8"/>
    </reaction>
</comment>
<dbReference type="EMBL" id="CP115612">
    <property type="protein sequence ID" value="WBW74268.1"/>
    <property type="molecule type" value="Genomic_DNA"/>
</dbReference>
<name>A0AAF0AXS3_9SCHI</name>
<evidence type="ECO:0000313" key="7">
    <source>
        <dbReference type="Proteomes" id="UP001212411"/>
    </source>
</evidence>
<keyword evidence="7" id="KW-1185">Reference proteome</keyword>
<dbReference type="GO" id="GO:0003755">
    <property type="term" value="F:peptidyl-prolyl cis-trans isomerase activity"/>
    <property type="evidence" value="ECO:0007669"/>
    <property type="project" value="UniProtKB-KW"/>
</dbReference>
<keyword evidence="3" id="KW-0697">Rotamase</keyword>
<evidence type="ECO:0000256" key="2">
    <source>
        <dbReference type="ARBA" id="ARBA00013194"/>
    </source>
</evidence>
<dbReference type="SUPFAM" id="SSF48452">
    <property type="entry name" value="TPR-like"/>
    <property type="match status" value="1"/>
</dbReference>
<dbReference type="EC" id="5.2.1.8" evidence="2"/>
<evidence type="ECO:0000256" key="4">
    <source>
        <dbReference type="ARBA" id="ARBA00023235"/>
    </source>
</evidence>
<dbReference type="KEGG" id="som:SOMG_03514"/>
<dbReference type="AlphaFoldDB" id="A0AAF0AXS3"/>
<dbReference type="InterPro" id="IPR029000">
    <property type="entry name" value="Cyclophilin-like_dom_sf"/>
</dbReference>
<feature type="domain" description="PPIase cyclophilin-type" evidence="5">
    <location>
        <begin position="6"/>
        <end position="166"/>
    </location>
</feature>
<evidence type="ECO:0000313" key="6">
    <source>
        <dbReference type="EMBL" id="WBW74268.1"/>
    </source>
</evidence>
<organism evidence="6 7">
    <name type="scientific">Schizosaccharomyces osmophilus</name>
    <dbReference type="NCBI Taxonomy" id="2545709"/>
    <lineage>
        <taxon>Eukaryota</taxon>
        <taxon>Fungi</taxon>
        <taxon>Dikarya</taxon>
        <taxon>Ascomycota</taxon>
        <taxon>Taphrinomycotina</taxon>
        <taxon>Schizosaccharomycetes</taxon>
        <taxon>Schizosaccharomycetales</taxon>
        <taxon>Schizosaccharomycetaceae</taxon>
        <taxon>Schizosaccharomyces</taxon>
    </lineage>
</organism>
<dbReference type="PANTHER" id="PTHR11071:SF561">
    <property type="entry name" value="PEPTIDYL-PROLYL CIS-TRANS ISOMERASE D-RELATED"/>
    <property type="match status" value="1"/>
</dbReference>
<dbReference type="Proteomes" id="UP001212411">
    <property type="component" value="Chromosome 2"/>
</dbReference>
<evidence type="ECO:0000256" key="3">
    <source>
        <dbReference type="ARBA" id="ARBA00023110"/>
    </source>
</evidence>
<dbReference type="InterPro" id="IPR011990">
    <property type="entry name" value="TPR-like_helical_dom_sf"/>
</dbReference>
<dbReference type="RefSeq" id="XP_056038511.1">
    <property type="nucleotide sequence ID" value="XM_056182304.1"/>
</dbReference>
<sequence length="356" mass="40208">MSTFAYFKISIDKKVQPTVYFELFENVVPKTVKNFASLCDGFERDGRELTYKGSRFHRVIKQFMLQGGDFTRGNGTGGESIYGEKFEDENFELKHDKPFLLSMANAGPNTNGSQFFITTVPTPHLDGKHVVFGRVVGGKSTVRAIENMDTTSDDPVVPVVIEECGTCSEEQIEPPQPDITGDALDEYPADYEGDKSETAIFKIASDLKKIGNTQFAQQNLDLAVVKWQKALRYLAEHPVRNDDSQQPDKFWQEYFSLKYSLYLNIALIALKQNNAKEVIRNCDIVVNADGATVLEKQKAYYRLGSAHSILKNFDEAEEFLAKAGKDAGVTKKIAEVRQQKQDFKKRQQKAFSKMFQ</sequence>